<gene>
    <name evidence="14" type="ORF">TTAC_LOCUS4615</name>
</gene>
<comment type="similarity">
    <text evidence="3 13">Belongs to the PIGM family.</text>
</comment>
<keyword evidence="4 13" id="KW-0337">GPI-anchor biosynthesis</keyword>
<dbReference type="PANTHER" id="PTHR12886">
    <property type="entry name" value="PIG-M MANNOSYLTRANSFERASE"/>
    <property type="match status" value="1"/>
</dbReference>
<evidence type="ECO:0000256" key="11">
    <source>
        <dbReference type="ARBA" id="ARBA00093408"/>
    </source>
</evidence>
<evidence type="ECO:0000256" key="9">
    <source>
        <dbReference type="ARBA" id="ARBA00022989"/>
    </source>
</evidence>
<dbReference type="PANTHER" id="PTHR12886:SF0">
    <property type="entry name" value="GPI MANNOSYLTRANSFERASE 1"/>
    <property type="match status" value="1"/>
</dbReference>
<reference evidence="16" key="1">
    <citation type="submission" date="2017-02" db="UniProtKB">
        <authorList>
            <consortium name="WormBaseParasite"/>
        </authorList>
    </citation>
    <scope>IDENTIFICATION</scope>
</reference>
<reference evidence="14 15" key="2">
    <citation type="submission" date="2018-11" db="EMBL/GenBank/DDBJ databases">
        <authorList>
            <consortium name="Pathogen Informatics"/>
        </authorList>
    </citation>
    <scope>NUCLEOTIDE SEQUENCE [LARGE SCALE GENOMIC DNA]</scope>
</reference>
<protein>
    <recommendedName>
        <fullName evidence="12 13">GPI alpha-1,4-mannosyltransferase I, catalytic subunit</fullName>
        <ecNumber evidence="13">2.4.1.-</ecNumber>
    </recommendedName>
    <alternativeName>
        <fullName evidence="13">GPI mannosyltransferase I</fullName>
    </alternativeName>
</protein>
<dbReference type="OrthoDB" id="1741594at2759"/>
<feature type="transmembrane region" description="Helical" evidence="13">
    <location>
        <begin position="91"/>
        <end position="113"/>
    </location>
</feature>
<keyword evidence="9 13" id="KW-1133">Transmembrane helix</keyword>
<dbReference type="Proteomes" id="UP000274429">
    <property type="component" value="Unassembled WGS sequence"/>
</dbReference>
<dbReference type="GO" id="GO:0004376">
    <property type="term" value="F:GPI mannosyltransferase activity"/>
    <property type="evidence" value="ECO:0007669"/>
    <property type="project" value="InterPro"/>
</dbReference>
<sequence>MFSAPLSRKFPMSDQSTVSVRGNAESIVGVCVLACLWSLLRNRVVLSGLLFGVCVHIKLYPVIYTPVIYLQLCDPSYPILHLKPTRRHWCFGLASLASLSGLTWAAYAAYGWIFLDRAYFYHFIRVDLWHNFSPHFYPIYLFEGVLALNDTLYDSSLFPYNHFPVWLLEAFFWPVTLQRLYTLFKVFIVVPSALLVTGLSFRFWRTPSFAWFATTFAFVAFNKTHLCAEIMTICLSMAHCRLHHLVKQFYMQLS</sequence>
<evidence type="ECO:0000256" key="12">
    <source>
        <dbReference type="ARBA" id="ARBA00093608"/>
    </source>
</evidence>
<evidence type="ECO:0000256" key="6">
    <source>
        <dbReference type="ARBA" id="ARBA00022679"/>
    </source>
</evidence>
<dbReference type="GO" id="GO:0006506">
    <property type="term" value="P:GPI anchor biosynthetic process"/>
    <property type="evidence" value="ECO:0007669"/>
    <property type="project" value="UniProtKB-UniPathway"/>
</dbReference>
<comment type="subcellular location">
    <subcellularLocation>
        <location evidence="1 13">Endoplasmic reticulum membrane</location>
        <topology evidence="1 13">Multi-pass membrane protein</topology>
    </subcellularLocation>
</comment>
<dbReference type="STRING" id="6205.A0A0R3WV40"/>
<comment type="function">
    <text evidence="11 13">Catalytic subunit of the glycosylphosphatidylinositol-mannosyltransferase I complex which catalyzes the transfer of the first mannose, via an alpha-1,4 bond from a dolichol-phosphate-mannose (Dol-P-Man) to the glucosaminyl acyl phosphatidylinositol (GlcN-(acyl)PI) intermediate to generate alpha-D-Man-(1-&gt;4)-alpha-D-GlcN-(1-&gt;6)-(1-radyl,2-acyl-sn-glycero-3-phospho)-2-acyl-inositol and participates in the sixth step of the glycosylphosphatidylinositol-anchor biosynthesis.</text>
</comment>
<evidence type="ECO:0000256" key="10">
    <source>
        <dbReference type="ARBA" id="ARBA00023136"/>
    </source>
</evidence>
<accession>A0A0R3WV40</accession>
<name>A0A0R3WV40_HYDTA</name>
<dbReference type="InterPro" id="IPR007704">
    <property type="entry name" value="PIG-M"/>
</dbReference>
<keyword evidence="8 13" id="KW-0256">Endoplasmic reticulum</keyword>
<keyword evidence="15" id="KW-1185">Reference proteome</keyword>
<dbReference type="WBParaSite" id="TTAC_0000463001-mRNA-1">
    <property type="protein sequence ID" value="TTAC_0000463001-mRNA-1"/>
    <property type="gene ID" value="TTAC_0000463001"/>
</dbReference>
<feature type="transmembrane region" description="Helical" evidence="13">
    <location>
        <begin position="46"/>
        <end position="70"/>
    </location>
</feature>
<keyword evidence="7 13" id="KW-0812">Transmembrane</keyword>
<dbReference type="EC" id="2.4.1.-" evidence="13"/>
<comment type="pathway">
    <text evidence="2 13">Glycolipid biosynthesis; glycosylphosphatidylinositol-anchor biosynthesis.</text>
</comment>
<keyword evidence="6 13" id="KW-0808">Transferase</keyword>
<evidence type="ECO:0000256" key="8">
    <source>
        <dbReference type="ARBA" id="ARBA00022824"/>
    </source>
</evidence>
<keyword evidence="5 13" id="KW-0328">Glycosyltransferase</keyword>
<evidence type="ECO:0000313" key="16">
    <source>
        <dbReference type="WBParaSite" id="TTAC_0000463001-mRNA-1"/>
    </source>
</evidence>
<organism evidence="16">
    <name type="scientific">Hydatigena taeniaeformis</name>
    <name type="common">Feline tapeworm</name>
    <name type="synonym">Taenia taeniaeformis</name>
    <dbReference type="NCBI Taxonomy" id="6205"/>
    <lineage>
        <taxon>Eukaryota</taxon>
        <taxon>Metazoa</taxon>
        <taxon>Spiralia</taxon>
        <taxon>Lophotrochozoa</taxon>
        <taxon>Platyhelminthes</taxon>
        <taxon>Cestoda</taxon>
        <taxon>Eucestoda</taxon>
        <taxon>Cyclophyllidea</taxon>
        <taxon>Taeniidae</taxon>
        <taxon>Hydatigera</taxon>
    </lineage>
</organism>
<dbReference type="GO" id="GO:1990529">
    <property type="term" value="C:glycosylphosphatidylinositol-mannosyltransferase I complex"/>
    <property type="evidence" value="ECO:0007669"/>
    <property type="project" value="TreeGrafter"/>
</dbReference>
<evidence type="ECO:0000256" key="1">
    <source>
        <dbReference type="ARBA" id="ARBA00004477"/>
    </source>
</evidence>
<feature type="transmembrane region" description="Helical" evidence="13">
    <location>
        <begin position="20"/>
        <end position="40"/>
    </location>
</feature>
<comment type="caution">
    <text evidence="13">Lacks conserved residue(s) required for the propagation of feature annotation.</text>
</comment>
<evidence type="ECO:0000256" key="5">
    <source>
        <dbReference type="ARBA" id="ARBA00022676"/>
    </source>
</evidence>
<evidence type="ECO:0000256" key="13">
    <source>
        <dbReference type="RuleBase" id="RU365064"/>
    </source>
</evidence>
<evidence type="ECO:0000256" key="7">
    <source>
        <dbReference type="ARBA" id="ARBA00022692"/>
    </source>
</evidence>
<feature type="transmembrane region" description="Helical" evidence="13">
    <location>
        <begin position="183"/>
        <end position="204"/>
    </location>
</feature>
<dbReference type="UniPathway" id="UPA00196"/>
<evidence type="ECO:0000256" key="4">
    <source>
        <dbReference type="ARBA" id="ARBA00022502"/>
    </source>
</evidence>
<dbReference type="EMBL" id="UYWX01004890">
    <property type="protein sequence ID" value="VDM25291.1"/>
    <property type="molecule type" value="Genomic_DNA"/>
</dbReference>
<dbReference type="GO" id="GO:0005789">
    <property type="term" value="C:endoplasmic reticulum membrane"/>
    <property type="evidence" value="ECO:0007669"/>
    <property type="project" value="UniProtKB-SubCell"/>
</dbReference>
<evidence type="ECO:0000313" key="14">
    <source>
        <dbReference type="EMBL" id="VDM25291.1"/>
    </source>
</evidence>
<dbReference type="Pfam" id="PF05007">
    <property type="entry name" value="Mannosyl_trans"/>
    <property type="match status" value="1"/>
</dbReference>
<evidence type="ECO:0000256" key="2">
    <source>
        <dbReference type="ARBA" id="ARBA00004687"/>
    </source>
</evidence>
<proteinExistence type="inferred from homology"/>
<evidence type="ECO:0000313" key="15">
    <source>
        <dbReference type="Proteomes" id="UP000274429"/>
    </source>
</evidence>
<dbReference type="GO" id="GO:0051751">
    <property type="term" value="F:alpha-1,4-mannosyltransferase activity"/>
    <property type="evidence" value="ECO:0007669"/>
    <property type="project" value="InterPro"/>
</dbReference>
<keyword evidence="10 13" id="KW-0472">Membrane</keyword>
<dbReference type="AlphaFoldDB" id="A0A0R3WV40"/>
<evidence type="ECO:0000256" key="3">
    <source>
        <dbReference type="ARBA" id="ARBA00011071"/>
    </source>
</evidence>